<keyword evidence="3" id="KW-1185">Reference proteome</keyword>
<reference evidence="2 3" key="1">
    <citation type="submission" date="2013-10" db="EMBL/GenBank/DDBJ databases">
        <title>The Genome Sequence of Acinetobacter tjernbergiae CIP107465.</title>
        <authorList>
            <consortium name="The Broad Institute Genomics Platform"/>
            <consortium name="The Broad Institute Genome Sequencing Center for Infectious Disease"/>
            <person name="Cerqueira G."/>
            <person name="Feldgarden M."/>
            <person name="Courvalin P."/>
            <person name="Grillot-Courvalin C."/>
            <person name="Clermont D."/>
            <person name="Rocha E."/>
            <person name="Yoon E.-J."/>
            <person name="Nemec A."/>
            <person name="Young S.K."/>
            <person name="Zeng Q."/>
            <person name="Gargeya S."/>
            <person name="Fitzgerald M."/>
            <person name="Abouelleil A."/>
            <person name="Alvarado L."/>
            <person name="Berlin A.M."/>
            <person name="Chapman S.B."/>
            <person name="Gainer-Dewar J."/>
            <person name="Goldberg J."/>
            <person name="Gnerre S."/>
            <person name="Griggs A."/>
            <person name="Gujja S."/>
            <person name="Hansen M."/>
            <person name="Howarth C."/>
            <person name="Imamovic A."/>
            <person name="Ireland A."/>
            <person name="Larimer J."/>
            <person name="McCowan C."/>
            <person name="Murphy C."/>
            <person name="Pearson M."/>
            <person name="Poon T.W."/>
            <person name="Priest M."/>
            <person name="Roberts A."/>
            <person name="Saif S."/>
            <person name="Shea T."/>
            <person name="Sykes S."/>
            <person name="Wortman J."/>
            <person name="Nusbaum C."/>
            <person name="Birren B."/>
        </authorList>
    </citation>
    <scope>NUCLEOTIDE SEQUENCE [LARGE SCALE GENOMIC DNA]</scope>
    <source>
        <strain evidence="2 3">CIP 107465</strain>
    </source>
</reference>
<dbReference type="InterPro" id="IPR036515">
    <property type="entry name" value="Transposase_17_sf"/>
</dbReference>
<dbReference type="EMBL" id="AYEV01000025">
    <property type="protein sequence ID" value="ESK54770.1"/>
    <property type="molecule type" value="Genomic_DNA"/>
</dbReference>
<dbReference type="PANTHER" id="PTHR36966">
    <property type="entry name" value="REP-ASSOCIATED TYROSINE TRANSPOSASE"/>
    <property type="match status" value="1"/>
</dbReference>
<dbReference type="InterPro" id="IPR052715">
    <property type="entry name" value="RAYT_transposase"/>
</dbReference>
<dbReference type="OrthoDB" id="9791101at2"/>
<dbReference type="STRING" id="202955.GCA_000759995_03302"/>
<dbReference type="GO" id="GO:0006313">
    <property type="term" value="P:DNA transposition"/>
    <property type="evidence" value="ECO:0007669"/>
    <property type="project" value="InterPro"/>
</dbReference>
<dbReference type="RefSeq" id="WP_018676840.1">
    <property type="nucleotide sequence ID" value="NZ_AYEV01000025.1"/>
</dbReference>
<gene>
    <name evidence="2" type="ORF">F990_02387</name>
</gene>
<dbReference type="PATRIC" id="fig|1120928.5.peg.2413"/>
<organism evidence="2 3">
    <name type="scientific">Acinetobacter tjernbergiae DSM 14971 = CIP 107465</name>
    <dbReference type="NCBI Taxonomy" id="1120928"/>
    <lineage>
        <taxon>Bacteria</taxon>
        <taxon>Pseudomonadati</taxon>
        <taxon>Pseudomonadota</taxon>
        <taxon>Gammaproteobacteria</taxon>
        <taxon>Moraxellales</taxon>
        <taxon>Moraxellaceae</taxon>
        <taxon>Acinetobacter</taxon>
    </lineage>
</organism>
<dbReference type="PANTHER" id="PTHR36966:SF1">
    <property type="entry name" value="REP-ASSOCIATED TYROSINE TRANSPOSASE"/>
    <property type="match status" value="1"/>
</dbReference>
<dbReference type="AlphaFoldDB" id="V2V1J8"/>
<dbReference type="InterPro" id="IPR002686">
    <property type="entry name" value="Transposase_17"/>
</dbReference>
<dbReference type="eggNOG" id="COG1943">
    <property type="taxonomic scope" value="Bacteria"/>
</dbReference>
<proteinExistence type="predicted"/>
<dbReference type="Gene3D" id="3.30.70.1290">
    <property type="entry name" value="Transposase IS200-like"/>
    <property type="match status" value="1"/>
</dbReference>
<dbReference type="GO" id="GO:0043565">
    <property type="term" value="F:sequence-specific DNA binding"/>
    <property type="evidence" value="ECO:0007669"/>
    <property type="project" value="TreeGrafter"/>
</dbReference>
<dbReference type="Proteomes" id="UP000017404">
    <property type="component" value="Unassembled WGS sequence"/>
</dbReference>
<dbReference type="SUPFAM" id="SSF143422">
    <property type="entry name" value="Transposase IS200-like"/>
    <property type="match status" value="1"/>
</dbReference>
<name>V2V1J8_9GAMM</name>
<accession>V2V1J8</accession>
<protein>
    <recommendedName>
        <fullName evidence="1">Transposase IS200-like domain-containing protein</fullName>
    </recommendedName>
</protein>
<feature type="domain" description="Transposase IS200-like" evidence="1">
    <location>
        <begin position="22"/>
        <end position="176"/>
    </location>
</feature>
<evidence type="ECO:0000313" key="2">
    <source>
        <dbReference type="EMBL" id="ESK54770.1"/>
    </source>
</evidence>
<dbReference type="GO" id="GO:0004803">
    <property type="term" value="F:transposase activity"/>
    <property type="evidence" value="ECO:0007669"/>
    <property type="project" value="InterPro"/>
</dbReference>
<evidence type="ECO:0000259" key="1">
    <source>
        <dbReference type="SMART" id="SM01321"/>
    </source>
</evidence>
<comment type="caution">
    <text evidence="2">The sequence shown here is derived from an EMBL/GenBank/DDBJ whole genome shotgun (WGS) entry which is preliminary data.</text>
</comment>
<dbReference type="SMART" id="SM01321">
    <property type="entry name" value="Y1_Tnp"/>
    <property type="match status" value="1"/>
</dbReference>
<sequence>MNTYTPNIHHRKTIRLKGYDYSQNGIYFITICCADRQCIFGQITEQEMTLNQFGQIAYDEWLNTINLRNNVVLDHFIIMPNHMHAIIHLKKPDIENISITQTTDNLGMCSDFGVCNTPLRSPSNNIGAIIRGYKAAVTKQFNQLDFNQKVWQRNYYEHIIRNEKSYTVISNYIINNPRTWENDLFHIDA</sequence>
<evidence type="ECO:0000313" key="3">
    <source>
        <dbReference type="Proteomes" id="UP000017404"/>
    </source>
</evidence>